<proteinExistence type="predicted"/>
<evidence type="ECO:0000313" key="2">
    <source>
        <dbReference type="Proteomes" id="UP000320011"/>
    </source>
</evidence>
<reference evidence="1 2" key="1">
    <citation type="submission" date="2019-07" db="EMBL/GenBank/DDBJ databases">
        <authorList>
            <person name="Duangmal K."/>
            <person name="Teo W.F.A."/>
        </authorList>
    </citation>
    <scope>NUCLEOTIDE SEQUENCE [LARGE SCALE GENOMIC DNA]</scope>
    <source>
        <strain evidence="1 2">TBRC 6029</strain>
    </source>
</reference>
<dbReference type="AlphaFoldDB" id="A0A558BP08"/>
<dbReference type="InterPro" id="IPR045730">
    <property type="entry name" value="DUF6084"/>
</dbReference>
<organism evidence="1 2">
    <name type="scientific">Amycolatopsis rhizosphaerae</name>
    <dbReference type="NCBI Taxonomy" id="2053003"/>
    <lineage>
        <taxon>Bacteria</taxon>
        <taxon>Bacillati</taxon>
        <taxon>Actinomycetota</taxon>
        <taxon>Actinomycetes</taxon>
        <taxon>Pseudonocardiales</taxon>
        <taxon>Pseudonocardiaceae</taxon>
        <taxon>Amycolatopsis</taxon>
    </lineage>
</organism>
<evidence type="ECO:0000313" key="1">
    <source>
        <dbReference type="EMBL" id="TVT38213.1"/>
    </source>
</evidence>
<comment type="caution">
    <text evidence="1">The sequence shown here is derived from an EMBL/GenBank/DDBJ whole genome shotgun (WGS) entry which is preliminary data.</text>
</comment>
<protein>
    <submittedName>
        <fullName evidence="1">Uncharacterized protein</fullName>
    </submittedName>
</protein>
<dbReference type="EMBL" id="VJWX01000287">
    <property type="protein sequence ID" value="TVT38213.1"/>
    <property type="molecule type" value="Genomic_DNA"/>
</dbReference>
<dbReference type="Pfam" id="PF19562">
    <property type="entry name" value="DUF6084"/>
    <property type="match status" value="1"/>
</dbReference>
<dbReference type="OrthoDB" id="115056at2"/>
<keyword evidence="2" id="KW-1185">Reference proteome</keyword>
<gene>
    <name evidence="1" type="ORF">FNH05_24415</name>
</gene>
<reference evidence="1 2" key="2">
    <citation type="submission" date="2019-08" db="EMBL/GenBank/DDBJ databases">
        <title>Amycolatopsis acidicola sp. nov., isolated from peat swamp forest soil.</title>
        <authorList>
            <person name="Srisuk N."/>
        </authorList>
    </citation>
    <scope>NUCLEOTIDE SEQUENCE [LARGE SCALE GENOMIC DNA]</scope>
    <source>
        <strain evidence="1 2">TBRC 6029</strain>
    </source>
</reference>
<dbReference type="RefSeq" id="WP_144591045.1">
    <property type="nucleotide sequence ID" value="NZ_VJWX01000287.1"/>
</dbReference>
<dbReference type="Proteomes" id="UP000320011">
    <property type="component" value="Unassembled WGS sequence"/>
</dbReference>
<name>A0A558BP08_9PSEU</name>
<sequence length="236" mass="26151">MAELSFDCLRVTPLRHAAAPTLVFRLRVTDPTCTPVHAIALRCHLRIEPQRRGYAPEEAELLAGLFGERSRWGETLKPMQFASASVLVPGFTGACEVDLPVPCSYDLEVAAGKYFHALRGGEVPLVLLFSGTVFGKGERGLWVEQVPWHHEARHRMPVPVWRELMEQYFPGSAWVRLHRDTVDALLRFKSRHAIPTWDAAMERLLAAVPAAETGEVPAAGTDRVRVGVSSKPPEAS</sequence>
<accession>A0A558BP08</accession>